<dbReference type="InterPro" id="IPR014327">
    <property type="entry name" value="RNA_pol_sigma70_bacteroid"/>
</dbReference>
<dbReference type="NCBIfam" id="TIGR02985">
    <property type="entry name" value="Sig70_bacteroi1"/>
    <property type="match status" value="1"/>
</dbReference>
<keyword evidence="2" id="KW-0805">Transcription regulation</keyword>
<feature type="domain" description="RNA polymerase sigma-70 region 2" evidence="5">
    <location>
        <begin position="24"/>
        <end position="88"/>
    </location>
</feature>
<gene>
    <name evidence="7" type="ORF">SAMN05216354_2389</name>
</gene>
<dbReference type="PANTHER" id="PTHR43133:SF46">
    <property type="entry name" value="RNA POLYMERASE SIGMA-70 FACTOR ECF SUBFAMILY"/>
    <property type="match status" value="1"/>
</dbReference>
<dbReference type="RefSeq" id="WP_103916064.1">
    <property type="nucleotide sequence ID" value="NZ_FNUV01000006.1"/>
</dbReference>
<dbReference type="InterPro" id="IPR014284">
    <property type="entry name" value="RNA_pol_sigma-70_dom"/>
</dbReference>
<reference evidence="7 8" key="1">
    <citation type="submission" date="2016-10" db="EMBL/GenBank/DDBJ databases">
        <authorList>
            <person name="de Groot N.N."/>
        </authorList>
    </citation>
    <scope>NUCLEOTIDE SEQUENCE [LARGE SCALE GENOMIC DNA]</scope>
    <source>
        <strain evidence="7 8">AR32</strain>
    </source>
</reference>
<keyword evidence="3" id="KW-0731">Sigma factor</keyword>
<dbReference type="InterPro" id="IPR039425">
    <property type="entry name" value="RNA_pol_sigma-70-like"/>
</dbReference>
<dbReference type="NCBIfam" id="TIGR02937">
    <property type="entry name" value="sigma70-ECF"/>
    <property type="match status" value="1"/>
</dbReference>
<dbReference type="PANTHER" id="PTHR43133">
    <property type="entry name" value="RNA POLYMERASE ECF-TYPE SIGMA FACTO"/>
    <property type="match status" value="1"/>
</dbReference>
<dbReference type="InterPro" id="IPR007627">
    <property type="entry name" value="RNA_pol_sigma70_r2"/>
</dbReference>
<accession>A0A1H5WK39</accession>
<proteinExistence type="inferred from homology"/>
<sequence length="201" mass="23462">MEQTETFIIQQLKEGQERAYRYVYDRHYQILCHVAAQYVHDDFLAETIVGDVIFHLWEVRETIEIKTGLRSYLMTCVRNRCLDYLKSQYNQREVKMSATPGISDDFPVLNYIKGDDYPLGHLLEQELEGEIMKAVDSLPEECGRVFRLSRFEEKKYEEIARELGISVNTVKYHVKHALVLLHEALGKYLAAAILLLVEQMA</sequence>
<dbReference type="InterPro" id="IPR036388">
    <property type="entry name" value="WH-like_DNA-bd_sf"/>
</dbReference>
<dbReference type="InterPro" id="IPR013325">
    <property type="entry name" value="RNA_pol_sigma_r2"/>
</dbReference>
<dbReference type="GO" id="GO:0006352">
    <property type="term" value="P:DNA-templated transcription initiation"/>
    <property type="evidence" value="ECO:0007669"/>
    <property type="project" value="InterPro"/>
</dbReference>
<dbReference type="GO" id="GO:0016987">
    <property type="term" value="F:sigma factor activity"/>
    <property type="evidence" value="ECO:0007669"/>
    <property type="project" value="UniProtKB-KW"/>
</dbReference>
<evidence type="ECO:0000259" key="6">
    <source>
        <dbReference type="Pfam" id="PF08281"/>
    </source>
</evidence>
<dbReference type="AlphaFoldDB" id="A0A1H5WK39"/>
<evidence type="ECO:0000256" key="2">
    <source>
        <dbReference type="ARBA" id="ARBA00023015"/>
    </source>
</evidence>
<dbReference type="Proteomes" id="UP000236735">
    <property type="component" value="Unassembled WGS sequence"/>
</dbReference>
<dbReference type="InterPro" id="IPR013324">
    <property type="entry name" value="RNA_pol_sigma_r3/r4-like"/>
</dbReference>
<dbReference type="SUPFAM" id="SSF88946">
    <property type="entry name" value="Sigma2 domain of RNA polymerase sigma factors"/>
    <property type="match status" value="1"/>
</dbReference>
<evidence type="ECO:0000256" key="4">
    <source>
        <dbReference type="ARBA" id="ARBA00023163"/>
    </source>
</evidence>
<evidence type="ECO:0000313" key="7">
    <source>
        <dbReference type="EMBL" id="SEF99658.1"/>
    </source>
</evidence>
<evidence type="ECO:0000259" key="5">
    <source>
        <dbReference type="Pfam" id="PF04542"/>
    </source>
</evidence>
<dbReference type="SUPFAM" id="SSF88659">
    <property type="entry name" value="Sigma3 and sigma4 domains of RNA polymerase sigma factors"/>
    <property type="match status" value="1"/>
</dbReference>
<dbReference type="Pfam" id="PF08281">
    <property type="entry name" value="Sigma70_r4_2"/>
    <property type="match status" value="1"/>
</dbReference>
<dbReference type="Pfam" id="PF04542">
    <property type="entry name" value="Sigma70_r2"/>
    <property type="match status" value="1"/>
</dbReference>
<comment type="similarity">
    <text evidence="1">Belongs to the sigma-70 factor family. ECF subfamily.</text>
</comment>
<name>A0A1H5WK39_XYLRU</name>
<evidence type="ECO:0000256" key="3">
    <source>
        <dbReference type="ARBA" id="ARBA00023082"/>
    </source>
</evidence>
<dbReference type="GO" id="GO:0003677">
    <property type="term" value="F:DNA binding"/>
    <property type="evidence" value="ECO:0007669"/>
    <property type="project" value="InterPro"/>
</dbReference>
<dbReference type="CDD" id="cd06171">
    <property type="entry name" value="Sigma70_r4"/>
    <property type="match status" value="1"/>
</dbReference>
<protein>
    <submittedName>
        <fullName evidence="7">RNA polymerase sigma-70 factor, ECF subfamily</fullName>
    </submittedName>
</protein>
<dbReference type="EMBL" id="FNUV01000006">
    <property type="protein sequence ID" value="SEF99658.1"/>
    <property type="molecule type" value="Genomic_DNA"/>
</dbReference>
<organism evidence="7 8">
    <name type="scientific">Xylanibacter ruminicola</name>
    <name type="common">Prevotella ruminicola</name>
    <dbReference type="NCBI Taxonomy" id="839"/>
    <lineage>
        <taxon>Bacteria</taxon>
        <taxon>Pseudomonadati</taxon>
        <taxon>Bacteroidota</taxon>
        <taxon>Bacteroidia</taxon>
        <taxon>Bacteroidales</taxon>
        <taxon>Prevotellaceae</taxon>
        <taxon>Xylanibacter</taxon>
    </lineage>
</organism>
<dbReference type="Gene3D" id="1.10.1740.10">
    <property type="match status" value="1"/>
</dbReference>
<evidence type="ECO:0000256" key="1">
    <source>
        <dbReference type="ARBA" id="ARBA00010641"/>
    </source>
</evidence>
<dbReference type="InterPro" id="IPR013249">
    <property type="entry name" value="RNA_pol_sigma70_r4_t2"/>
</dbReference>
<feature type="domain" description="RNA polymerase sigma factor 70 region 4 type 2" evidence="6">
    <location>
        <begin position="130"/>
        <end position="179"/>
    </location>
</feature>
<keyword evidence="4" id="KW-0804">Transcription</keyword>
<evidence type="ECO:0000313" key="8">
    <source>
        <dbReference type="Proteomes" id="UP000236735"/>
    </source>
</evidence>
<dbReference type="Gene3D" id="1.10.10.10">
    <property type="entry name" value="Winged helix-like DNA-binding domain superfamily/Winged helix DNA-binding domain"/>
    <property type="match status" value="1"/>
</dbReference>